<evidence type="ECO:0000313" key="6">
    <source>
        <dbReference type="EMBL" id="OQB42402.1"/>
    </source>
</evidence>
<evidence type="ECO:0000256" key="5">
    <source>
        <dbReference type="ARBA" id="ARBA00022842"/>
    </source>
</evidence>
<evidence type="ECO:0000256" key="2">
    <source>
        <dbReference type="ARBA" id="ARBA00022694"/>
    </source>
</evidence>
<evidence type="ECO:0000256" key="3">
    <source>
        <dbReference type="ARBA" id="ARBA00022695"/>
    </source>
</evidence>
<organism evidence="6">
    <name type="scientific">candidate division CPR1 bacterium ADurb.Bin160</name>
    <dbReference type="NCBI Taxonomy" id="1852826"/>
    <lineage>
        <taxon>Bacteria</taxon>
        <taxon>candidate division CPR1</taxon>
    </lineage>
</organism>
<keyword evidence="3 6" id="KW-0548">Nucleotidyltransferase</keyword>
<sequence length="73" mass="8602">MLDTLKEIFVKKQKSEENIIRILIDPHGAIQDLINRKIKCVGEADNRFREDALRTIRALRFVSVLNQKLRNKK</sequence>
<dbReference type="GO" id="GO:0004810">
    <property type="term" value="F:CCA tRNA nucleotidyltransferase activity"/>
    <property type="evidence" value="ECO:0007669"/>
    <property type="project" value="UniProtKB-EC"/>
</dbReference>
<dbReference type="EMBL" id="MWDB01000003">
    <property type="protein sequence ID" value="OQB42402.1"/>
    <property type="molecule type" value="Genomic_DNA"/>
</dbReference>
<name>A0A1V5ZQZ6_9BACT</name>
<comment type="cofactor">
    <cofactor evidence="1">
        <name>Mg(2+)</name>
        <dbReference type="ChEBI" id="CHEBI:18420"/>
    </cofactor>
</comment>
<dbReference type="Proteomes" id="UP000485621">
    <property type="component" value="Unassembled WGS sequence"/>
</dbReference>
<dbReference type="PANTHER" id="PTHR46173">
    <property type="entry name" value="CCA TRNA NUCLEOTIDYLTRANSFERASE 1, MITOCHONDRIAL"/>
    <property type="match status" value="1"/>
</dbReference>
<dbReference type="GO" id="GO:0008033">
    <property type="term" value="P:tRNA processing"/>
    <property type="evidence" value="ECO:0007669"/>
    <property type="project" value="UniProtKB-KW"/>
</dbReference>
<keyword evidence="6" id="KW-0808">Transferase</keyword>
<dbReference type="Gene3D" id="1.10.3090.10">
    <property type="entry name" value="cca-adding enzyme, domain 2"/>
    <property type="match status" value="1"/>
</dbReference>
<dbReference type="SUPFAM" id="SSF81891">
    <property type="entry name" value="Poly A polymerase C-terminal region-like"/>
    <property type="match status" value="1"/>
</dbReference>
<dbReference type="EC" id="2.7.7.72" evidence="6"/>
<comment type="caution">
    <text evidence="6">The sequence shown here is derived from an EMBL/GenBank/DDBJ whole genome shotgun (WGS) entry which is preliminary data.</text>
</comment>
<evidence type="ECO:0000256" key="4">
    <source>
        <dbReference type="ARBA" id="ARBA00022723"/>
    </source>
</evidence>
<dbReference type="PANTHER" id="PTHR46173:SF1">
    <property type="entry name" value="CCA TRNA NUCLEOTIDYLTRANSFERASE 1, MITOCHONDRIAL"/>
    <property type="match status" value="1"/>
</dbReference>
<reference evidence="6" key="1">
    <citation type="submission" date="2017-02" db="EMBL/GenBank/DDBJ databases">
        <title>Delving into the versatile metabolic prowess of the omnipresent phylum Bacteroidetes.</title>
        <authorList>
            <person name="Nobu M.K."/>
            <person name="Mei R."/>
            <person name="Narihiro T."/>
            <person name="Kuroda K."/>
            <person name="Liu W.-T."/>
        </authorList>
    </citation>
    <scope>NUCLEOTIDE SEQUENCE</scope>
    <source>
        <strain evidence="6">ADurb.Bin160</strain>
    </source>
</reference>
<dbReference type="GO" id="GO:0000049">
    <property type="term" value="F:tRNA binding"/>
    <property type="evidence" value="ECO:0007669"/>
    <property type="project" value="TreeGrafter"/>
</dbReference>
<protein>
    <submittedName>
        <fullName evidence="6">CCA-adding enzyme</fullName>
        <ecNumber evidence="6">2.7.7.72</ecNumber>
    </submittedName>
</protein>
<proteinExistence type="predicted"/>
<keyword evidence="2" id="KW-0819">tRNA processing</keyword>
<evidence type="ECO:0000256" key="1">
    <source>
        <dbReference type="ARBA" id="ARBA00001946"/>
    </source>
</evidence>
<keyword evidence="4" id="KW-0479">Metal-binding</keyword>
<dbReference type="AlphaFoldDB" id="A0A1V5ZQZ6"/>
<dbReference type="InterPro" id="IPR050264">
    <property type="entry name" value="Bact_CCA-adding_enz_type3_sf"/>
</dbReference>
<keyword evidence="5" id="KW-0460">Magnesium</keyword>
<accession>A0A1V5ZQZ6</accession>
<gene>
    <name evidence="6" type="primary">cca_1</name>
    <name evidence="6" type="ORF">BWY04_00281</name>
</gene>
<dbReference type="GO" id="GO:0046872">
    <property type="term" value="F:metal ion binding"/>
    <property type="evidence" value="ECO:0007669"/>
    <property type="project" value="UniProtKB-KW"/>
</dbReference>